<gene>
    <name evidence="2" type="ORF">D4764_08G0000590</name>
</gene>
<proteinExistence type="predicted"/>
<protein>
    <submittedName>
        <fullName evidence="2">Uncharacterized protein</fullName>
    </submittedName>
</protein>
<keyword evidence="3" id="KW-1185">Reference proteome</keyword>
<evidence type="ECO:0000313" key="2">
    <source>
        <dbReference type="EMBL" id="TWW56072.1"/>
    </source>
</evidence>
<sequence length="429" mass="46686">MAPHRRGPGLLLAAACVFVRAGLTLWTDSVLSCDGRHSSDHLGFGREVFDMETRMCGRRESTNTTVGTVDMLQHCTDGSRHVAPHHGVRNYLKKSPPSVAPQGQKFPECGGSVIVGYSKSGTPLFSNTTLCHQGTMDVLKRRRKKKLNAKSKSIHTSLPSDDIFKTRKSRRGAVPQVSSIFHSAAWNQSLTNLTGVYGSSWNHSLANLTSDSHQCGGSVIVGYSKSGTPLFSNTTLCHQGTMDVLKRRRKKKLNAKSKSIHTSLPSDDIFKTRKSRRGAVPPIHSAAWNQSLTNLTGVYGSSWNHSLANLTSDSHQCGGSVIVGYSKSGTPLFSNTTLCHQGTMDVLKRRRKKKLNAKSKSIHTSLPSDDIFKTRKSRRGAVPLIHSAAWNQSLTNLTGVYGSSWNHSLANLTSAGASVRVLVDLIPHP</sequence>
<evidence type="ECO:0000256" key="1">
    <source>
        <dbReference type="SAM" id="SignalP"/>
    </source>
</evidence>
<reference evidence="2 3" key="1">
    <citation type="submission" date="2019-04" db="EMBL/GenBank/DDBJ databases">
        <title>Chromosome genome assembly for Takifugu flavidus.</title>
        <authorList>
            <person name="Xiao S."/>
        </authorList>
    </citation>
    <scope>NUCLEOTIDE SEQUENCE [LARGE SCALE GENOMIC DNA]</scope>
    <source>
        <strain evidence="2">HTHZ2018</strain>
        <tissue evidence="2">Muscle</tissue>
    </source>
</reference>
<dbReference type="AlphaFoldDB" id="A0A5C6MLN6"/>
<name>A0A5C6MLN6_9TELE</name>
<comment type="caution">
    <text evidence="2">The sequence shown here is derived from an EMBL/GenBank/DDBJ whole genome shotgun (WGS) entry which is preliminary data.</text>
</comment>
<evidence type="ECO:0000313" key="3">
    <source>
        <dbReference type="Proteomes" id="UP000324091"/>
    </source>
</evidence>
<keyword evidence="1" id="KW-0732">Signal</keyword>
<organism evidence="2 3">
    <name type="scientific">Takifugu flavidus</name>
    <name type="common">sansaifugu</name>
    <dbReference type="NCBI Taxonomy" id="433684"/>
    <lineage>
        <taxon>Eukaryota</taxon>
        <taxon>Metazoa</taxon>
        <taxon>Chordata</taxon>
        <taxon>Craniata</taxon>
        <taxon>Vertebrata</taxon>
        <taxon>Euteleostomi</taxon>
        <taxon>Actinopterygii</taxon>
        <taxon>Neopterygii</taxon>
        <taxon>Teleostei</taxon>
        <taxon>Neoteleostei</taxon>
        <taxon>Acanthomorphata</taxon>
        <taxon>Eupercaria</taxon>
        <taxon>Tetraodontiformes</taxon>
        <taxon>Tetradontoidea</taxon>
        <taxon>Tetraodontidae</taxon>
        <taxon>Takifugu</taxon>
    </lineage>
</organism>
<feature type="signal peptide" evidence="1">
    <location>
        <begin position="1"/>
        <end position="21"/>
    </location>
</feature>
<accession>A0A5C6MLN6</accession>
<feature type="chain" id="PRO_5022774315" evidence="1">
    <location>
        <begin position="22"/>
        <end position="429"/>
    </location>
</feature>
<dbReference type="Proteomes" id="UP000324091">
    <property type="component" value="Chromosome 8"/>
</dbReference>
<dbReference type="EMBL" id="RHFK02000021">
    <property type="protein sequence ID" value="TWW56072.1"/>
    <property type="molecule type" value="Genomic_DNA"/>
</dbReference>